<feature type="transmembrane region" description="Helical" evidence="2">
    <location>
        <begin position="30"/>
        <end position="51"/>
    </location>
</feature>
<dbReference type="EMBL" id="QNRT01000002">
    <property type="protein sequence ID" value="RBP50859.1"/>
    <property type="molecule type" value="Genomic_DNA"/>
</dbReference>
<keyword evidence="4" id="KW-1185">Reference proteome</keyword>
<dbReference type="AlphaFoldDB" id="A0A395JK08"/>
<accession>A0A395JK08</accession>
<sequence length="101" mass="11107">MLEYYTPHFITAVSLFLSVYLHAKPGSVYWKASLISGLITAALATLVIFALHDNYLQLVEPISLFDHTSLIVTVAALGFGYGFVMALLVGYVLIFAPSFFD</sequence>
<evidence type="ECO:0000256" key="2">
    <source>
        <dbReference type="SAM" id="Phobius"/>
    </source>
</evidence>
<evidence type="ECO:0000313" key="4">
    <source>
        <dbReference type="Proteomes" id="UP000253083"/>
    </source>
</evidence>
<name>A0A395JK08_9GAMM</name>
<dbReference type="GO" id="GO:0022857">
    <property type="term" value="F:transmembrane transporter activity"/>
    <property type="evidence" value="ECO:0007669"/>
    <property type="project" value="InterPro"/>
</dbReference>
<dbReference type="Proteomes" id="UP000253083">
    <property type="component" value="Unassembled WGS sequence"/>
</dbReference>
<feature type="transmembrane region" description="Helical" evidence="2">
    <location>
        <begin position="6"/>
        <end position="23"/>
    </location>
</feature>
<reference evidence="3 4" key="1">
    <citation type="submission" date="2018-06" db="EMBL/GenBank/DDBJ databases">
        <title>Genomic Encyclopedia of Type Strains, Phase IV (KMG-IV): sequencing the most valuable type-strain genomes for metagenomic binning, comparative biology and taxonomic classification.</title>
        <authorList>
            <person name="Goeker M."/>
        </authorList>
    </citation>
    <scope>NUCLEOTIDE SEQUENCE [LARGE SCALE GENOMIC DNA]</scope>
    <source>
        <strain evidence="3 4">DSM 24032</strain>
    </source>
</reference>
<proteinExistence type="predicted"/>
<keyword evidence="1" id="KW-0813">Transport</keyword>
<dbReference type="RefSeq" id="WP_113953676.1">
    <property type="nucleotide sequence ID" value="NZ_QNRT01000002.1"/>
</dbReference>
<protein>
    <submittedName>
        <fullName evidence="3">Trichothecene efflux pump TRI12</fullName>
    </submittedName>
</protein>
<dbReference type="InParanoid" id="A0A395JK08"/>
<evidence type="ECO:0000313" key="3">
    <source>
        <dbReference type="EMBL" id="RBP50859.1"/>
    </source>
</evidence>
<keyword evidence="2" id="KW-1133">Transmembrane helix</keyword>
<keyword evidence="2" id="KW-0812">Transmembrane</keyword>
<comment type="caution">
    <text evidence="3">The sequence shown here is derived from an EMBL/GenBank/DDBJ whole genome shotgun (WGS) entry which is preliminary data.</text>
</comment>
<organism evidence="3 4">
    <name type="scientific">Arenicella xantha</name>
    <dbReference type="NCBI Taxonomy" id="644221"/>
    <lineage>
        <taxon>Bacteria</taxon>
        <taxon>Pseudomonadati</taxon>
        <taxon>Pseudomonadota</taxon>
        <taxon>Gammaproteobacteria</taxon>
        <taxon>Arenicellales</taxon>
        <taxon>Arenicellaceae</taxon>
        <taxon>Arenicella</taxon>
    </lineage>
</organism>
<evidence type="ECO:0000256" key="1">
    <source>
        <dbReference type="ARBA" id="ARBA00022448"/>
    </source>
</evidence>
<dbReference type="Pfam" id="PF06609">
    <property type="entry name" value="TRI12"/>
    <property type="match status" value="1"/>
</dbReference>
<dbReference type="InterPro" id="IPR010573">
    <property type="entry name" value="MFS_Str1/Tri12-like"/>
</dbReference>
<gene>
    <name evidence="3" type="ORF">DFR28_102275</name>
</gene>
<keyword evidence="2" id="KW-0472">Membrane</keyword>
<feature type="transmembrane region" description="Helical" evidence="2">
    <location>
        <begin position="71"/>
        <end position="96"/>
    </location>
</feature>